<evidence type="ECO:0000256" key="1">
    <source>
        <dbReference type="ARBA" id="ARBA00023015"/>
    </source>
</evidence>
<dbReference type="EMBL" id="LELK01000001">
    <property type="protein sequence ID" value="KMM39715.1"/>
    <property type="molecule type" value="Genomic_DNA"/>
</dbReference>
<keyword evidence="2 4" id="KW-0238">DNA-binding</keyword>
<dbReference type="Pfam" id="PF00440">
    <property type="entry name" value="TetR_N"/>
    <property type="match status" value="1"/>
</dbReference>
<protein>
    <recommendedName>
        <fullName evidence="5">HTH tetR-type domain-containing protein</fullName>
    </recommendedName>
</protein>
<dbReference type="PROSITE" id="PS50977">
    <property type="entry name" value="HTH_TETR_2"/>
    <property type="match status" value="1"/>
</dbReference>
<evidence type="ECO:0000256" key="2">
    <source>
        <dbReference type="ARBA" id="ARBA00023125"/>
    </source>
</evidence>
<feature type="DNA-binding region" description="H-T-H motif" evidence="4">
    <location>
        <begin position="13"/>
        <end position="32"/>
    </location>
</feature>
<evidence type="ECO:0000256" key="3">
    <source>
        <dbReference type="ARBA" id="ARBA00023163"/>
    </source>
</evidence>
<feature type="domain" description="HTH tetR-type" evidence="5">
    <location>
        <begin position="1"/>
        <end position="50"/>
    </location>
</feature>
<comment type="caution">
    <text evidence="6">The sequence shown here is derived from an EMBL/GenBank/DDBJ whole genome shotgun (WGS) entry which is preliminary data.</text>
</comment>
<organism evidence="6 7">
    <name type="scientific">Guptibacillus hwajinpoensis</name>
    <dbReference type="NCBI Taxonomy" id="208199"/>
    <lineage>
        <taxon>Bacteria</taxon>
        <taxon>Bacillati</taxon>
        <taxon>Bacillota</taxon>
        <taxon>Bacilli</taxon>
        <taxon>Bacillales</taxon>
        <taxon>Guptibacillaceae</taxon>
        <taxon>Guptibacillus</taxon>
    </lineage>
</organism>
<dbReference type="SUPFAM" id="SSF46689">
    <property type="entry name" value="Homeodomain-like"/>
    <property type="match status" value="1"/>
</dbReference>
<evidence type="ECO:0000313" key="7">
    <source>
        <dbReference type="Proteomes" id="UP000035996"/>
    </source>
</evidence>
<dbReference type="Pfam" id="PF13305">
    <property type="entry name" value="TetR_C_33"/>
    <property type="match status" value="1"/>
</dbReference>
<name>A0A0J6D309_9BACL</name>
<dbReference type="AlphaFoldDB" id="A0A0J6D309"/>
<proteinExistence type="predicted"/>
<dbReference type="InterPro" id="IPR025996">
    <property type="entry name" value="MT1864/Rv1816-like_C"/>
</dbReference>
<dbReference type="STRING" id="157733.AB986_09275"/>
<evidence type="ECO:0000256" key="4">
    <source>
        <dbReference type="PROSITE-ProRule" id="PRU00335"/>
    </source>
</evidence>
<keyword evidence="1" id="KW-0805">Transcription regulation</keyword>
<dbReference type="InterPro" id="IPR036271">
    <property type="entry name" value="Tet_transcr_reg_TetR-rel_C_sf"/>
</dbReference>
<evidence type="ECO:0000259" key="5">
    <source>
        <dbReference type="PROSITE" id="PS50977"/>
    </source>
</evidence>
<dbReference type="InterPro" id="IPR001647">
    <property type="entry name" value="HTH_TetR"/>
</dbReference>
<dbReference type="Gene3D" id="1.10.10.60">
    <property type="entry name" value="Homeodomain-like"/>
    <property type="match status" value="1"/>
</dbReference>
<accession>A0A0J6D309</accession>
<sequence length="173" mass="19131">MGIAEKDGATAVTMATLARRLAIKPPSLYNHFKSLDEIKKAVAIAALNEFLHWLEESMVSNVSGKEAIHALSKAYVSFAQEHPGKYDCSFLAPNPLDQEVQTAGEGIVQLTMKTLSDFALDEVEKVHMVRGLRSLLHGLVDLERRSGFQLSVNLEESRKVVVETYVSGLEKFD</sequence>
<reference evidence="6" key="1">
    <citation type="submission" date="2015-06" db="EMBL/GenBank/DDBJ databases">
        <authorList>
            <person name="Liu B."/>
            <person name="Wang J."/>
            <person name="Zhu Y."/>
            <person name="Liu G."/>
            <person name="Chen Q."/>
            <person name="Zheng C."/>
            <person name="Che J."/>
            <person name="Ge C."/>
            <person name="Shi H."/>
            <person name="Pan Z."/>
            <person name="Liu X."/>
        </authorList>
    </citation>
    <scope>NUCLEOTIDE SEQUENCE [LARGE SCALE GENOMIC DNA]</scope>
    <source>
        <strain evidence="6">DSM 16346</strain>
    </source>
</reference>
<evidence type="ECO:0000313" key="6">
    <source>
        <dbReference type="EMBL" id="KMM39715.1"/>
    </source>
</evidence>
<keyword evidence="7" id="KW-1185">Reference proteome</keyword>
<gene>
    <name evidence="6" type="ORF">AB986_09275</name>
</gene>
<dbReference type="Gene3D" id="1.10.357.10">
    <property type="entry name" value="Tetracycline Repressor, domain 2"/>
    <property type="match status" value="1"/>
</dbReference>
<dbReference type="InterPro" id="IPR009057">
    <property type="entry name" value="Homeodomain-like_sf"/>
</dbReference>
<keyword evidence="3" id="KW-0804">Transcription</keyword>
<dbReference type="SUPFAM" id="SSF48498">
    <property type="entry name" value="Tetracyclin repressor-like, C-terminal domain"/>
    <property type="match status" value="1"/>
</dbReference>
<dbReference type="GO" id="GO:0003677">
    <property type="term" value="F:DNA binding"/>
    <property type="evidence" value="ECO:0007669"/>
    <property type="project" value="UniProtKB-UniRule"/>
</dbReference>
<dbReference type="Proteomes" id="UP000035996">
    <property type="component" value="Unassembled WGS sequence"/>
</dbReference>